<evidence type="ECO:0000313" key="1">
    <source>
        <dbReference type="EMBL" id="RGW36901.1"/>
    </source>
</evidence>
<accession>A0A413BCI5</accession>
<dbReference type="AlphaFoldDB" id="A0A413BCI5"/>
<proteinExistence type="predicted"/>
<dbReference type="EMBL" id="QSAE01000075">
    <property type="protein sequence ID" value="RGW36901.1"/>
    <property type="molecule type" value="Genomic_DNA"/>
</dbReference>
<protein>
    <submittedName>
        <fullName evidence="1">Uncharacterized protein</fullName>
    </submittedName>
</protein>
<name>A0A413BCI5_9FIRM</name>
<sequence length="282" mass="33045">MSKLFLYVAETYHTKDTDAEITIKDEITQEELAKLNEAFKVCNLYHSITQIKDIVIENGESYKRYMSKQNLQEISRHHIPPERAVTLANKAVLNYASSIKTYIDMETRILRKKASQTALDSFNNICHTFYDKHIEYRFWSNFRNYIVHCEFPYTIFQGSIETGCKIICTKEHLLQFDNWKHSKEDIIKMDEPVDLPALVDNMSSLIYALYIDFFSYFATDIIKGIETYGDFCRRYDVKNPVIFKTENKDKLIGNHMQPLPIKELKASFDILKSNPNISISIK</sequence>
<evidence type="ECO:0000313" key="2">
    <source>
        <dbReference type="Proteomes" id="UP000286581"/>
    </source>
</evidence>
<comment type="caution">
    <text evidence="1">The sequence shown here is derived from an EMBL/GenBank/DDBJ whole genome shotgun (WGS) entry which is preliminary data.</text>
</comment>
<gene>
    <name evidence="1" type="ORF">DWV78_14625</name>
</gene>
<reference evidence="1 2" key="1">
    <citation type="submission" date="2018-08" db="EMBL/GenBank/DDBJ databases">
        <title>A genome reference for cultivated species of the human gut microbiota.</title>
        <authorList>
            <person name="Zou Y."/>
            <person name="Xue W."/>
            <person name="Luo G."/>
        </authorList>
    </citation>
    <scope>NUCLEOTIDE SEQUENCE [LARGE SCALE GENOMIC DNA]</scope>
    <source>
        <strain evidence="1 2">AF12-8</strain>
    </source>
</reference>
<organism evidence="1 2">
    <name type="scientific">Agathobacter rectalis</name>
    <dbReference type="NCBI Taxonomy" id="39491"/>
    <lineage>
        <taxon>Bacteria</taxon>
        <taxon>Bacillati</taxon>
        <taxon>Bacillota</taxon>
        <taxon>Clostridia</taxon>
        <taxon>Lachnospirales</taxon>
        <taxon>Lachnospiraceae</taxon>
        <taxon>Agathobacter</taxon>
    </lineage>
</organism>
<dbReference type="Proteomes" id="UP000286581">
    <property type="component" value="Unassembled WGS sequence"/>
</dbReference>